<dbReference type="AlphaFoldDB" id="Q16ID6"/>
<organism evidence="1 2">
    <name type="scientific">Aedes aegypti</name>
    <name type="common">Yellowfever mosquito</name>
    <name type="synonym">Culex aegypti</name>
    <dbReference type="NCBI Taxonomy" id="7159"/>
    <lineage>
        <taxon>Eukaryota</taxon>
        <taxon>Metazoa</taxon>
        <taxon>Ecdysozoa</taxon>
        <taxon>Arthropoda</taxon>
        <taxon>Hexapoda</taxon>
        <taxon>Insecta</taxon>
        <taxon>Pterygota</taxon>
        <taxon>Neoptera</taxon>
        <taxon>Endopterygota</taxon>
        <taxon>Diptera</taxon>
        <taxon>Nematocera</taxon>
        <taxon>Culicoidea</taxon>
        <taxon>Culicidae</taxon>
        <taxon>Culicinae</taxon>
        <taxon>Aedini</taxon>
        <taxon>Aedes</taxon>
        <taxon>Stegomyia</taxon>
    </lineage>
</organism>
<dbReference type="Proteomes" id="UP000682892">
    <property type="component" value="Chromosome 3"/>
</dbReference>
<evidence type="ECO:0000313" key="1">
    <source>
        <dbReference type="EMBL" id="EAT34030.1"/>
    </source>
</evidence>
<reference evidence="1" key="3">
    <citation type="submission" date="2012-09" db="EMBL/GenBank/DDBJ databases">
        <authorList>
            <consortium name="VectorBase"/>
        </authorList>
    </citation>
    <scope>NUCLEOTIDE SEQUENCE</scope>
    <source>
        <strain evidence="1">Liverpool</strain>
    </source>
</reference>
<dbReference type="HOGENOM" id="CLU_1058509_0_0_1"/>
<proteinExistence type="predicted"/>
<evidence type="ECO:0000313" key="2">
    <source>
        <dbReference type="Proteomes" id="UP000682892"/>
    </source>
</evidence>
<protein>
    <submittedName>
        <fullName evidence="1">AAEL013706-PA</fullName>
    </submittedName>
</protein>
<dbReference type="PaxDb" id="7159-AAEL013706-PA"/>
<sequence>MFNHFIIDMQFINNVFLQSTDLLHPITNGRHSSIHSRIPSFSTAITPGYHSDQSVVMNKRATGITLARVLATFLESSADHPIGNSSEAQVSLVAFLLRHCRHVGSPENFTRFSWVLSITPAGNLQASSFVDRSVLLRQFNRCAAIGECYRLFQLQQRKIVVGGNVIVFRMAVDLLNLKQLTTGGMLARTDSHLKICLTRSCTVASSHHPAFGKQRSSAEVGRSNPAQRHLEGNFLNGHFKATNNAATGAQSVPPWSQRVRTTG</sequence>
<accession>Q16ID6</accession>
<gene>
    <name evidence="1" type="ORF">AaeL_AAEL013706</name>
</gene>
<reference evidence="1" key="1">
    <citation type="submission" date="2005-10" db="EMBL/GenBank/DDBJ databases">
        <authorList>
            <person name="Loftus B.J."/>
            <person name="Nene V.M."/>
            <person name="Hannick L.I."/>
            <person name="Bidwell S."/>
            <person name="Haas B."/>
            <person name="Amedeo P."/>
            <person name="Orvis J."/>
            <person name="Wortman J.R."/>
            <person name="White O.R."/>
            <person name="Salzberg S."/>
            <person name="Shumway M."/>
            <person name="Koo H."/>
            <person name="Zhao Y."/>
            <person name="Holmes M."/>
            <person name="Miller J."/>
            <person name="Schatz M."/>
            <person name="Pop M."/>
            <person name="Pai G."/>
            <person name="Utterback T."/>
            <person name="Rogers Y.-H."/>
            <person name="Kravitz S."/>
            <person name="Fraser C.M."/>
        </authorList>
    </citation>
    <scope>NUCLEOTIDE SEQUENCE</scope>
    <source>
        <strain evidence="1">Liverpool</strain>
    </source>
</reference>
<reference evidence="1" key="2">
    <citation type="journal article" date="2007" name="Science">
        <title>Genome sequence of Aedes aegypti, a major arbovirus vector.</title>
        <authorList>
            <person name="Nene V."/>
            <person name="Wortman J.R."/>
            <person name="Lawson D."/>
            <person name="Haas B."/>
            <person name="Kodira C."/>
            <person name="Tu Z.J."/>
            <person name="Loftus B."/>
            <person name="Xi Z."/>
            <person name="Megy K."/>
            <person name="Grabherr M."/>
            <person name="Ren Q."/>
            <person name="Zdobnov E.M."/>
            <person name="Lobo N.F."/>
            <person name="Campbell K.S."/>
            <person name="Brown S.E."/>
            <person name="Bonaldo M.F."/>
            <person name="Zhu J."/>
            <person name="Sinkins S.P."/>
            <person name="Hogenkamp D.G."/>
            <person name="Amedeo P."/>
            <person name="Arensburger P."/>
            <person name="Atkinson P.W."/>
            <person name="Bidwell S."/>
            <person name="Biedler J."/>
            <person name="Birney E."/>
            <person name="Bruggner R.V."/>
            <person name="Costas J."/>
            <person name="Coy M.R."/>
            <person name="Crabtree J."/>
            <person name="Crawford M."/>
            <person name="Debruyn B."/>
            <person name="Decaprio D."/>
            <person name="Eiglmeier K."/>
            <person name="Eisenstadt E."/>
            <person name="El-Dorry H."/>
            <person name="Gelbart W.M."/>
            <person name="Gomes S.L."/>
            <person name="Hammond M."/>
            <person name="Hannick L.I."/>
            <person name="Hogan J.R."/>
            <person name="Holmes M.H."/>
            <person name="Jaffe D."/>
            <person name="Johnston J.S."/>
            <person name="Kennedy R.C."/>
            <person name="Koo H."/>
            <person name="Kravitz S."/>
            <person name="Kriventseva E.V."/>
            <person name="Kulp D."/>
            <person name="Labutti K."/>
            <person name="Lee E."/>
            <person name="Li S."/>
            <person name="Lovin D.D."/>
            <person name="Mao C."/>
            <person name="Mauceli E."/>
            <person name="Menck C.F."/>
            <person name="Miller J.R."/>
            <person name="Montgomery P."/>
            <person name="Mori A."/>
            <person name="Nascimento A.L."/>
            <person name="Naveira H.F."/>
            <person name="Nusbaum C."/>
            <person name="O'leary S."/>
            <person name="Orvis J."/>
            <person name="Pertea M."/>
            <person name="Quesneville H."/>
            <person name="Reidenbach K.R."/>
            <person name="Rogers Y.H."/>
            <person name="Roth C.W."/>
            <person name="Schneider J.R."/>
            <person name="Schatz M."/>
            <person name="Shumway M."/>
            <person name="Stanke M."/>
            <person name="Stinson E.O."/>
            <person name="Tubio J.M."/>
            <person name="Vanzee J.P."/>
            <person name="Verjovski-Almeida S."/>
            <person name="Werner D."/>
            <person name="White O."/>
            <person name="Wyder S."/>
            <person name="Zeng Q."/>
            <person name="Zhao Q."/>
            <person name="Zhao Y."/>
            <person name="Hill C.A."/>
            <person name="Raikhel A.S."/>
            <person name="Soares M.B."/>
            <person name="Knudson D.L."/>
            <person name="Lee N.H."/>
            <person name="Galagan J."/>
            <person name="Salzberg S.L."/>
            <person name="Paulsen I.T."/>
            <person name="Dimopoulos G."/>
            <person name="Collins F.H."/>
            <person name="Birren B."/>
            <person name="Fraser-Liggett C.M."/>
            <person name="Severson D.W."/>
        </authorList>
    </citation>
    <scope>NUCLEOTIDE SEQUENCE [LARGE SCALE GENOMIC DNA]</scope>
    <source>
        <strain evidence="1">Liverpool</strain>
    </source>
</reference>
<dbReference type="EMBL" id="CH478086">
    <property type="protein sequence ID" value="EAT34030.1"/>
    <property type="molecule type" value="Genomic_DNA"/>
</dbReference>
<name>Q16ID6_AEDAE</name>